<accession>A0A4Z2GXI2</accession>
<feature type="region of interest" description="Disordered" evidence="1">
    <location>
        <begin position="88"/>
        <end position="122"/>
    </location>
</feature>
<evidence type="ECO:0000313" key="2">
    <source>
        <dbReference type="EMBL" id="TNN58357.1"/>
    </source>
</evidence>
<sequence>MVWLRGRKSSEAMLSSWPSPLMTAGASDCRLKEGQLEAEAGSRETAAIPTTVGRRPHYMVGSDVHGQRKCRALPFTGLLEELAQLGSSSLEEARGAAADGAPEPGQPRSAPADSSSASGWVR</sequence>
<gene>
    <name evidence="2" type="ORF">EYF80_031420</name>
</gene>
<keyword evidence="3" id="KW-1185">Reference proteome</keyword>
<dbReference type="Proteomes" id="UP000314294">
    <property type="component" value="Unassembled WGS sequence"/>
</dbReference>
<evidence type="ECO:0000313" key="3">
    <source>
        <dbReference type="Proteomes" id="UP000314294"/>
    </source>
</evidence>
<proteinExistence type="predicted"/>
<evidence type="ECO:0000256" key="1">
    <source>
        <dbReference type="SAM" id="MobiDB-lite"/>
    </source>
</evidence>
<feature type="compositionally biased region" description="Low complexity" evidence="1">
    <location>
        <begin position="109"/>
        <end position="122"/>
    </location>
</feature>
<organism evidence="2 3">
    <name type="scientific">Liparis tanakae</name>
    <name type="common">Tanaka's snailfish</name>
    <dbReference type="NCBI Taxonomy" id="230148"/>
    <lineage>
        <taxon>Eukaryota</taxon>
        <taxon>Metazoa</taxon>
        <taxon>Chordata</taxon>
        <taxon>Craniata</taxon>
        <taxon>Vertebrata</taxon>
        <taxon>Euteleostomi</taxon>
        <taxon>Actinopterygii</taxon>
        <taxon>Neopterygii</taxon>
        <taxon>Teleostei</taxon>
        <taxon>Neoteleostei</taxon>
        <taxon>Acanthomorphata</taxon>
        <taxon>Eupercaria</taxon>
        <taxon>Perciformes</taxon>
        <taxon>Cottioidei</taxon>
        <taxon>Cottales</taxon>
        <taxon>Liparidae</taxon>
        <taxon>Liparis</taxon>
    </lineage>
</organism>
<comment type="caution">
    <text evidence="2">The sequence shown here is derived from an EMBL/GenBank/DDBJ whole genome shotgun (WGS) entry which is preliminary data.</text>
</comment>
<reference evidence="2 3" key="1">
    <citation type="submission" date="2019-03" db="EMBL/GenBank/DDBJ databases">
        <title>First draft genome of Liparis tanakae, snailfish: a comprehensive survey of snailfish specific genes.</title>
        <authorList>
            <person name="Kim W."/>
            <person name="Song I."/>
            <person name="Jeong J.-H."/>
            <person name="Kim D."/>
            <person name="Kim S."/>
            <person name="Ryu S."/>
            <person name="Song J.Y."/>
            <person name="Lee S.K."/>
        </authorList>
    </citation>
    <scope>NUCLEOTIDE SEQUENCE [LARGE SCALE GENOMIC DNA]</scope>
    <source>
        <tissue evidence="2">Muscle</tissue>
    </source>
</reference>
<feature type="region of interest" description="Disordered" evidence="1">
    <location>
        <begin position="37"/>
        <end position="56"/>
    </location>
</feature>
<dbReference type="AlphaFoldDB" id="A0A4Z2GXI2"/>
<name>A0A4Z2GXI2_9TELE</name>
<protein>
    <submittedName>
        <fullName evidence="2">Uncharacterized protein</fullName>
    </submittedName>
</protein>
<dbReference type="EMBL" id="SRLO01000381">
    <property type="protein sequence ID" value="TNN58357.1"/>
    <property type="molecule type" value="Genomic_DNA"/>
</dbReference>